<comment type="caution">
    <text evidence="2">The sequence shown here is derived from an EMBL/GenBank/DDBJ whole genome shotgun (WGS) entry which is preliminary data.</text>
</comment>
<feature type="transmembrane region" description="Helical" evidence="1">
    <location>
        <begin position="20"/>
        <end position="40"/>
    </location>
</feature>
<accession>A0A366H7J0</accession>
<keyword evidence="1" id="KW-1133">Transmembrane helix</keyword>
<evidence type="ECO:0000313" key="3">
    <source>
        <dbReference type="Proteomes" id="UP000253426"/>
    </source>
</evidence>
<keyword evidence="1" id="KW-0472">Membrane</keyword>
<feature type="transmembrane region" description="Helical" evidence="1">
    <location>
        <begin position="176"/>
        <end position="193"/>
    </location>
</feature>
<feature type="transmembrane region" description="Helical" evidence="1">
    <location>
        <begin position="117"/>
        <end position="143"/>
    </location>
</feature>
<evidence type="ECO:0000256" key="1">
    <source>
        <dbReference type="SAM" id="Phobius"/>
    </source>
</evidence>
<dbReference type="Proteomes" id="UP000253426">
    <property type="component" value="Unassembled WGS sequence"/>
</dbReference>
<protein>
    <submittedName>
        <fullName evidence="2">Uncharacterized protein</fullName>
    </submittedName>
</protein>
<gene>
    <name evidence="2" type="ORF">DES53_1148</name>
</gene>
<name>A0A366H7J0_9BACT</name>
<evidence type="ECO:0000313" key="2">
    <source>
        <dbReference type="EMBL" id="RBP37270.1"/>
    </source>
</evidence>
<dbReference type="OrthoDB" id="5515688at2"/>
<dbReference type="RefSeq" id="WP_147263652.1">
    <property type="nucleotide sequence ID" value="NZ_QNRR01000014.1"/>
</dbReference>
<proteinExistence type="predicted"/>
<keyword evidence="3" id="KW-1185">Reference proteome</keyword>
<sequence length="202" mass="22682">MPPDEPSRSAFEILLAHRGVIALLVLSATVGLFSIIQNSGAIVGGRISPPKIAWLNFALFVFVVLPVIMGWYAQVDAATSRLYRMVFWSFLIRGVIEFYMLYVSRSWRCGYGISHDLLTAVLVVIFWQSAGGLTMLLLATLLVEARMAKIFRARVDPATGIYFADNSAHFAAVNRFTWWVNATLYPILGWLLWRNHALFIPA</sequence>
<dbReference type="EMBL" id="QNRR01000014">
    <property type="protein sequence ID" value="RBP37270.1"/>
    <property type="molecule type" value="Genomic_DNA"/>
</dbReference>
<reference evidence="2 3" key="1">
    <citation type="submission" date="2018-06" db="EMBL/GenBank/DDBJ databases">
        <title>Genomic Encyclopedia of Type Strains, Phase IV (KMG-IV): sequencing the most valuable type-strain genomes for metagenomic binning, comparative biology and taxonomic classification.</title>
        <authorList>
            <person name="Goeker M."/>
        </authorList>
    </citation>
    <scope>NUCLEOTIDE SEQUENCE [LARGE SCALE GENOMIC DNA]</scope>
    <source>
        <strain evidence="2 3">DSM 25532</strain>
    </source>
</reference>
<feature type="transmembrane region" description="Helical" evidence="1">
    <location>
        <begin position="52"/>
        <end position="73"/>
    </location>
</feature>
<organism evidence="2 3">
    <name type="scientific">Roseimicrobium gellanilyticum</name>
    <dbReference type="NCBI Taxonomy" id="748857"/>
    <lineage>
        <taxon>Bacteria</taxon>
        <taxon>Pseudomonadati</taxon>
        <taxon>Verrucomicrobiota</taxon>
        <taxon>Verrucomicrobiia</taxon>
        <taxon>Verrucomicrobiales</taxon>
        <taxon>Verrucomicrobiaceae</taxon>
        <taxon>Roseimicrobium</taxon>
    </lineage>
</organism>
<dbReference type="AlphaFoldDB" id="A0A366H7J0"/>
<feature type="transmembrane region" description="Helical" evidence="1">
    <location>
        <begin position="85"/>
        <end position="105"/>
    </location>
</feature>
<keyword evidence="1" id="KW-0812">Transmembrane</keyword>